<dbReference type="RefSeq" id="YP_010667791.1">
    <property type="nucleotide sequence ID" value="NC_070952.1"/>
</dbReference>
<name>A0AAE8BQ90_9CAUD</name>
<sequence>MSEVINKEDLRGYVKCLVSNLKNICDPEKFDPNMRFRDGPKMVIYIEEDRGKIIIAHFQYLNHYHIKFPLFPKGKISEITDEDIKRFLRDETNVIEGVTNNVYNLFNQLKK</sequence>
<reference evidence="1" key="1">
    <citation type="submission" date="2021-07" db="EMBL/GenBank/DDBJ databases">
        <authorList>
            <person name="Roth S.J."/>
            <person name="Krukonis G.P."/>
            <person name="Delesalle V.A."/>
        </authorList>
    </citation>
    <scope>NUCLEOTIDE SEQUENCE</scope>
</reference>
<accession>A0AAE8BQ90</accession>
<dbReference type="KEGG" id="vg:77943929"/>
<dbReference type="EMBL" id="MZ501267">
    <property type="protein sequence ID" value="QZA70769.1"/>
    <property type="molecule type" value="Genomic_DNA"/>
</dbReference>
<gene>
    <name evidence="1" type="primary">37</name>
    <name evidence="1" type="ORF">AH04_37</name>
</gene>
<protein>
    <submittedName>
        <fullName evidence="1">Uncharacterized protein</fullName>
    </submittedName>
</protein>
<organism evidence="1 2">
    <name type="scientific">Erwinia phage AH04</name>
    <dbReference type="NCBI Taxonomy" id="2869569"/>
    <lineage>
        <taxon>Viruses</taxon>
        <taxon>Duplodnaviria</taxon>
        <taxon>Heunggongvirae</taxon>
        <taxon>Uroviricota</taxon>
        <taxon>Caudoviricetes</taxon>
        <taxon>Chimalliviridae</taxon>
        <taxon>Meadowvirus</taxon>
        <taxon>Meadowvirus AH04</taxon>
    </lineage>
</organism>
<evidence type="ECO:0000313" key="1">
    <source>
        <dbReference type="EMBL" id="QZA70769.1"/>
    </source>
</evidence>
<dbReference type="GeneID" id="77943929"/>
<proteinExistence type="predicted"/>
<keyword evidence="2" id="KW-1185">Reference proteome</keyword>
<evidence type="ECO:0000313" key="2">
    <source>
        <dbReference type="Proteomes" id="UP000827517"/>
    </source>
</evidence>
<dbReference type="Proteomes" id="UP000827517">
    <property type="component" value="Segment"/>
</dbReference>